<evidence type="ECO:0000313" key="5">
    <source>
        <dbReference type="EMBL" id="PUZ26161.1"/>
    </source>
</evidence>
<dbReference type="EMBL" id="QCYK01000002">
    <property type="protein sequence ID" value="PUZ26161.1"/>
    <property type="molecule type" value="Genomic_DNA"/>
</dbReference>
<feature type="domain" description="OmpA-like" evidence="4">
    <location>
        <begin position="330"/>
        <end position="445"/>
    </location>
</feature>
<dbReference type="InterPro" id="IPR036737">
    <property type="entry name" value="OmpA-like_sf"/>
</dbReference>
<dbReference type="Proteomes" id="UP000244450">
    <property type="component" value="Unassembled WGS sequence"/>
</dbReference>
<dbReference type="GO" id="GO:0016020">
    <property type="term" value="C:membrane"/>
    <property type="evidence" value="ECO:0007669"/>
    <property type="project" value="UniProtKB-UniRule"/>
</dbReference>
<dbReference type="OrthoDB" id="1008224at2"/>
<dbReference type="InterPro" id="IPR006665">
    <property type="entry name" value="OmpA-like"/>
</dbReference>
<feature type="signal peptide" evidence="3">
    <location>
        <begin position="1"/>
        <end position="21"/>
    </location>
</feature>
<dbReference type="PANTHER" id="PTHR30329:SF21">
    <property type="entry name" value="LIPOPROTEIN YIAD-RELATED"/>
    <property type="match status" value="1"/>
</dbReference>
<reference evidence="5 6" key="1">
    <citation type="submission" date="2018-04" db="EMBL/GenBank/DDBJ databases">
        <title>Chitinophaga fuyangensis sp. nov., isolated from soil in a chemical factory.</title>
        <authorList>
            <person name="Chen K."/>
        </authorList>
    </citation>
    <scope>NUCLEOTIDE SEQUENCE [LARGE SCALE GENOMIC DNA]</scope>
    <source>
        <strain evidence="5 6">LY-1</strain>
    </source>
</reference>
<proteinExistence type="predicted"/>
<feature type="chain" id="PRO_5015526436" description="OmpA-like domain-containing protein" evidence="3">
    <location>
        <begin position="22"/>
        <end position="445"/>
    </location>
</feature>
<dbReference type="InterPro" id="IPR025665">
    <property type="entry name" value="Beta-barrel_OMP_2"/>
</dbReference>
<keyword evidence="1" id="KW-0472">Membrane</keyword>
<evidence type="ECO:0000256" key="3">
    <source>
        <dbReference type="SAM" id="SignalP"/>
    </source>
</evidence>
<dbReference type="RefSeq" id="WP_108687999.1">
    <property type="nucleotide sequence ID" value="NZ_QCYK01000002.1"/>
</dbReference>
<dbReference type="Pfam" id="PF00691">
    <property type="entry name" value="OmpA"/>
    <property type="match status" value="1"/>
</dbReference>
<dbReference type="PANTHER" id="PTHR30329">
    <property type="entry name" value="STATOR ELEMENT OF FLAGELLAR MOTOR COMPLEX"/>
    <property type="match status" value="1"/>
</dbReference>
<protein>
    <recommendedName>
        <fullName evidence="4">OmpA-like domain-containing protein</fullName>
    </recommendedName>
</protein>
<organism evidence="5 6">
    <name type="scientific">Chitinophaga parva</name>
    <dbReference type="NCBI Taxonomy" id="2169414"/>
    <lineage>
        <taxon>Bacteria</taxon>
        <taxon>Pseudomonadati</taxon>
        <taxon>Bacteroidota</taxon>
        <taxon>Chitinophagia</taxon>
        <taxon>Chitinophagales</taxon>
        <taxon>Chitinophagaceae</taxon>
        <taxon>Chitinophaga</taxon>
    </lineage>
</organism>
<evidence type="ECO:0000313" key="6">
    <source>
        <dbReference type="Proteomes" id="UP000244450"/>
    </source>
</evidence>
<dbReference type="SUPFAM" id="SSF103088">
    <property type="entry name" value="OmpA-like"/>
    <property type="match status" value="1"/>
</dbReference>
<accession>A0A2T7BIP6</accession>
<comment type="caution">
    <text evidence="5">The sequence shown here is derived from an EMBL/GenBank/DDBJ whole genome shotgun (WGS) entry which is preliminary data.</text>
</comment>
<dbReference type="InterPro" id="IPR050330">
    <property type="entry name" value="Bact_OuterMem_StrucFunc"/>
</dbReference>
<name>A0A2T7BIP6_9BACT</name>
<sequence>MMMTKKIIYLGICLSVLCARAGAQEFGVEVNGGMQGLHYDQGKLKPGGSLGLNYTFPLGTHWGLLTGIQAGYYHAKATVKDGTQFSSYMVDDQGSAFQYKVTATGYKETQHFLAAGIPVMIQYHTEGNTQWYIAAGGKVLVPFSGETKASAQQLVLSGYYPDVNVELKDLPQHGFGTVNNWQSKTTNDLKLSATASLATGVRFELSEKLHLYTGLFIDYGVNDLRKDAPPTTSIVTYSPTGISNVQGTGVMPMSEHTKLLAYGIQVRVGFGGNSKRQHRSKQVEATPAPAAPVPASPPVPAPTPAPVAAAPAPAPVTPAPVPAPPAATPTMAEAAVVAAPVTFGTLGKITVPGSLISHLDSVAAILQQYPNLRVAIVGHTCNIGTQKENQRVGMARAKAVAHYLHNKGIADSRMDISTVGESDPALPNTSEHNRRVNRRVVVTIE</sequence>
<evidence type="ECO:0000256" key="2">
    <source>
        <dbReference type="SAM" id="MobiDB-lite"/>
    </source>
</evidence>
<keyword evidence="6" id="KW-1185">Reference proteome</keyword>
<feature type="compositionally biased region" description="Pro residues" evidence="2">
    <location>
        <begin position="289"/>
        <end position="305"/>
    </location>
</feature>
<keyword evidence="3" id="KW-0732">Signal</keyword>
<dbReference type="PROSITE" id="PS51123">
    <property type="entry name" value="OMPA_2"/>
    <property type="match status" value="1"/>
</dbReference>
<dbReference type="CDD" id="cd07185">
    <property type="entry name" value="OmpA_C-like"/>
    <property type="match status" value="1"/>
</dbReference>
<evidence type="ECO:0000256" key="1">
    <source>
        <dbReference type="PROSITE-ProRule" id="PRU00473"/>
    </source>
</evidence>
<dbReference type="AlphaFoldDB" id="A0A2T7BIP6"/>
<dbReference type="Gene3D" id="3.30.1330.60">
    <property type="entry name" value="OmpA-like domain"/>
    <property type="match status" value="1"/>
</dbReference>
<evidence type="ECO:0000259" key="4">
    <source>
        <dbReference type="PROSITE" id="PS51123"/>
    </source>
</evidence>
<feature type="region of interest" description="Disordered" evidence="2">
    <location>
        <begin position="272"/>
        <end position="314"/>
    </location>
</feature>
<gene>
    <name evidence="5" type="ORF">DCC81_18160</name>
</gene>
<dbReference type="Pfam" id="PF13568">
    <property type="entry name" value="OMP_b-brl_2"/>
    <property type="match status" value="1"/>
</dbReference>